<sequence>MHHIDRTASHVDIIAKVSCTSLLWFL</sequence>
<evidence type="ECO:0000313" key="1">
    <source>
        <dbReference type="EMBL" id="JAH41458.1"/>
    </source>
</evidence>
<protein>
    <submittedName>
        <fullName evidence="1">Uncharacterized protein</fullName>
    </submittedName>
</protein>
<reference evidence="1" key="1">
    <citation type="submission" date="2014-11" db="EMBL/GenBank/DDBJ databases">
        <authorList>
            <person name="Amaro Gonzalez C."/>
        </authorList>
    </citation>
    <scope>NUCLEOTIDE SEQUENCE</scope>
</reference>
<accession>A0A0E9SLR8</accession>
<organism evidence="1">
    <name type="scientific">Anguilla anguilla</name>
    <name type="common">European freshwater eel</name>
    <name type="synonym">Muraena anguilla</name>
    <dbReference type="NCBI Taxonomy" id="7936"/>
    <lineage>
        <taxon>Eukaryota</taxon>
        <taxon>Metazoa</taxon>
        <taxon>Chordata</taxon>
        <taxon>Craniata</taxon>
        <taxon>Vertebrata</taxon>
        <taxon>Euteleostomi</taxon>
        <taxon>Actinopterygii</taxon>
        <taxon>Neopterygii</taxon>
        <taxon>Teleostei</taxon>
        <taxon>Anguilliformes</taxon>
        <taxon>Anguillidae</taxon>
        <taxon>Anguilla</taxon>
    </lineage>
</organism>
<name>A0A0E9SLR8_ANGAN</name>
<dbReference type="EMBL" id="GBXM01067119">
    <property type="protein sequence ID" value="JAH41458.1"/>
    <property type="molecule type" value="Transcribed_RNA"/>
</dbReference>
<reference evidence="1" key="2">
    <citation type="journal article" date="2015" name="Fish Shellfish Immunol.">
        <title>Early steps in the European eel (Anguilla anguilla)-Vibrio vulnificus interaction in the gills: Role of the RtxA13 toxin.</title>
        <authorList>
            <person name="Callol A."/>
            <person name="Pajuelo D."/>
            <person name="Ebbesson L."/>
            <person name="Teles M."/>
            <person name="MacKenzie S."/>
            <person name="Amaro C."/>
        </authorList>
    </citation>
    <scope>NUCLEOTIDE SEQUENCE</scope>
</reference>
<proteinExistence type="predicted"/>
<dbReference type="AlphaFoldDB" id="A0A0E9SLR8"/>